<dbReference type="Gene3D" id="3.30.1490.20">
    <property type="entry name" value="ATP-grasp fold, A domain"/>
    <property type="match status" value="1"/>
</dbReference>
<comment type="function">
    <text evidence="5">Catalyzes the ATP-dependent conversion of 5-aminoimidazole ribonucleotide (AIR) and HCO(3)- to N5-carboxyaminoimidazole ribonucleotide (N5-CAIR).</text>
</comment>
<feature type="domain" description="ATP-grasp" evidence="6">
    <location>
        <begin position="127"/>
        <end position="310"/>
    </location>
</feature>
<feature type="binding site" evidence="4">
    <location>
        <position position="123"/>
    </location>
    <ligand>
        <name>ATP</name>
        <dbReference type="ChEBI" id="CHEBI:30616"/>
    </ligand>
</feature>
<comment type="pathway">
    <text evidence="4 5">Purine metabolism; IMP biosynthesis via de novo pathway; 5-amino-1-(5-phospho-D-ribosyl)imidazole-4-carboxylate from 5-amino-1-(5-phospho-D-ribosyl)imidazole (N5-CAIR route): step 1/2.</text>
</comment>
<evidence type="ECO:0000256" key="2">
    <source>
        <dbReference type="ARBA" id="ARBA00022755"/>
    </source>
</evidence>
<evidence type="ECO:0000256" key="3">
    <source>
        <dbReference type="ARBA" id="ARBA00022840"/>
    </source>
</evidence>
<dbReference type="InterPro" id="IPR005875">
    <property type="entry name" value="PurK"/>
</dbReference>
<evidence type="ECO:0000256" key="5">
    <source>
        <dbReference type="RuleBase" id="RU361200"/>
    </source>
</evidence>
<name>A0ABW3P7M6_9PROT</name>
<evidence type="ECO:0000313" key="8">
    <source>
        <dbReference type="Proteomes" id="UP001597206"/>
    </source>
</evidence>
<reference evidence="8" key="1">
    <citation type="journal article" date="2019" name="Int. J. Syst. Evol. Microbiol.">
        <title>The Global Catalogue of Microorganisms (GCM) 10K type strain sequencing project: providing services to taxonomists for standard genome sequencing and annotation.</title>
        <authorList>
            <consortium name="The Broad Institute Genomics Platform"/>
            <consortium name="The Broad Institute Genome Sequencing Center for Infectious Disease"/>
            <person name="Wu L."/>
            <person name="Ma J."/>
        </authorList>
    </citation>
    <scope>NUCLEOTIDE SEQUENCE [LARGE SCALE GENOMIC DNA]</scope>
    <source>
        <strain evidence="8">CCUG 58411</strain>
    </source>
</reference>
<dbReference type="Gene3D" id="3.40.50.20">
    <property type="match status" value="1"/>
</dbReference>
<comment type="caution">
    <text evidence="7">The sequence shown here is derived from an EMBL/GenBank/DDBJ whole genome shotgun (WGS) entry which is preliminary data.</text>
</comment>
<evidence type="ECO:0000313" key="7">
    <source>
        <dbReference type="EMBL" id="MFD1122104.1"/>
    </source>
</evidence>
<organism evidence="7 8">
    <name type="scientific">Methylophilus flavus</name>
    <dbReference type="NCBI Taxonomy" id="640084"/>
    <lineage>
        <taxon>Bacteria</taxon>
        <taxon>Pseudomonadati</taxon>
        <taxon>Pseudomonadota</taxon>
        <taxon>Betaproteobacteria</taxon>
        <taxon>Nitrosomonadales</taxon>
        <taxon>Methylophilaceae</taxon>
        <taxon>Methylophilus</taxon>
    </lineage>
</organism>
<dbReference type="HAMAP" id="MF_01928">
    <property type="entry name" value="PurK"/>
    <property type="match status" value="1"/>
</dbReference>
<dbReference type="EC" id="6.3.4.18" evidence="4 5"/>
<feature type="binding site" evidence="4">
    <location>
        <begin position="280"/>
        <end position="281"/>
    </location>
    <ligand>
        <name>ATP</name>
        <dbReference type="ChEBI" id="CHEBI:30616"/>
    </ligand>
</feature>
<dbReference type="InterPro" id="IPR040686">
    <property type="entry name" value="PurK_C"/>
</dbReference>
<comment type="similarity">
    <text evidence="4 5">Belongs to the PurK/PurT family.</text>
</comment>
<keyword evidence="2 4" id="KW-0658">Purine biosynthesis</keyword>
<dbReference type="SUPFAM" id="SSF51246">
    <property type="entry name" value="Rudiment single hybrid motif"/>
    <property type="match status" value="1"/>
</dbReference>
<feature type="binding site" evidence="4">
    <location>
        <begin position="196"/>
        <end position="199"/>
    </location>
    <ligand>
        <name>ATP</name>
        <dbReference type="ChEBI" id="CHEBI:30616"/>
    </ligand>
</feature>
<dbReference type="InterPro" id="IPR013815">
    <property type="entry name" value="ATP_grasp_subdomain_1"/>
</dbReference>
<keyword evidence="4 5" id="KW-0436">Ligase</keyword>
<accession>A0ABW3P7M6</accession>
<feature type="binding site" evidence="4">
    <location>
        <position position="161"/>
    </location>
    <ligand>
        <name>ATP</name>
        <dbReference type="ChEBI" id="CHEBI:30616"/>
    </ligand>
</feature>
<dbReference type="PANTHER" id="PTHR11609">
    <property type="entry name" value="PURINE BIOSYNTHESIS PROTEIN 6/7, PUR6/7"/>
    <property type="match status" value="1"/>
</dbReference>
<dbReference type="GO" id="GO:0034028">
    <property type="term" value="F:5-(carboxyamino)imidazole ribonucleotide synthase activity"/>
    <property type="evidence" value="ECO:0007669"/>
    <property type="project" value="UniProtKB-EC"/>
</dbReference>
<keyword evidence="3 4" id="KW-0067">ATP-binding</keyword>
<evidence type="ECO:0000259" key="6">
    <source>
        <dbReference type="PROSITE" id="PS50975"/>
    </source>
</evidence>
<dbReference type="InterPro" id="IPR016185">
    <property type="entry name" value="PreATP-grasp_dom_sf"/>
</dbReference>
<comment type="subunit">
    <text evidence="4 5">Homodimer.</text>
</comment>
<dbReference type="InterPro" id="IPR054350">
    <property type="entry name" value="PurT/PurK_preATP-grasp"/>
</dbReference>
<dbReference type="Pfam" id="PF17769">
    <property type="entry name" value="PurK_C"/>
    <property type="match status" value="1"/>
</dbReference>
<dbReference type="NCBIfam" id="NF004679">
    <property type="entry name" value="PRK06019.1-5"/>
    <property type="match status" value="1"/>
</dbReference>
<dbReference type="InterPro" id="IPR003135">
    <property type="entry name" value="ATP-grasp_carboxylate-amine"/>
</dbReference>
<dbReference type="NCBIfam" id="NF004675">
    <property type="entry name" value="PRK06019.1-1"/>
    <property type="match status" value="1"/>
</dbReference>
<dbReference type="NCBIfam" id="NF004676">
    <property type="entry name" value="PRK06019.1-2"/>
    <property type="match status" value="1"/>
</dbReference>
<feature type="binding site" evidence="4">
    <location>
        <begin position="166"/>
        <end position="172"/>
    </location>
    <ligand>
        <name>ATP</name>
        <dbReference type="ChEBI" id="CHEBI:30616"/>
    </ligand>
</feature>
<dbReference type="InterPro" id="IPR011054">
    <property type="entry name" value="Rudment_hybrid_motif"/>
</dbReference>
<evidence type="ECO:0000256" key="1">
    <source>
        <dbReference type="ARBA" id="ARBA00022741"/>
    </source>
</evidence>
<dbReference type="NCBIfam" id="TIGR01161">
    <property type="entry name" value="purK"/>
    <property type="match status" value="1"/>
</dbReference>
<feature type="binding site" evidence="4">
    <location>
        <position position="204"/>
    </location>
    <ligand>
        <name>ATP</name>
        <dbReference type="ChEBI" id="CHEBI:30616"/>
    </ligand>
</feature>
<dbReference type="EMBL" id="JBHTLN010000001">
    <property type="protein sequence ID" value="MFD1122104.1"/>
    <property type="molecule type" value="Genomic_DNA"/>
</dbReference>
<dbReference type="PROSITE" id="PS50975">
    <property type="entry name" value="ATP_GRASP"/>
    <property type="match status" value="1"/>
</dbReference>
<dbReference type="Pfam" id="PF22660">
    <property type="entry name" value="RS_preATP-grasp-like"/>
    <property type="match status" value="1"/>
</dbReference>
<dbReference type="SUPFAM" id="SSF52440">
    <property type="entry name" value="PreATP-grasp domain"/>
    <property type="match status" value="1"/>
</dbReference>
<dbReference type="SUPFAM" id="SSF56059">
    <property type="entry name" value="Glutathione synthetase ATP-binding domain-like"/>
    <property type="match status" value="1"/>
</dbReference>
<dbReference type="NCBIfam" id="NF004677">
    <property type="entry name" value="PRK06019.1-3"/>
    <property type="match status" value="1"/>
</dbReference>
<keyword evidence="1 4" id="KW-0547">Nucleotide-binding</keyword>
<dbReference type="RefSeq" id="WP_379031985.1">
    <property type="nucleotide sequence ID" value="NZ_JBHTLN010000001.1"/>
</dbReference>
<dbReference type="Pfam" id="PF02222">
    <property type="entry name" value="ATP-grasp"/>
    <property type="match status" value="1"/>
</dbReference>
<keyword evidence="8" id="KW-1185">Reference proteome</keyword>
<protein>
    <recommendedName>
        <fullName evidence="4 5">N5-carboxyaminoimidazole ribonucleotide synthase</fullName>
        <shortName evidence="4 5">N5-CAIR synthase</shortName>
        <ecNumber evidence="4 5">6.3.4.18</ecNumber>
    </recommendedName>
    <alternativeName>
        <fullName evidence="4 5">5-(carboxyamino)imidazole ribonucleotide synthetase</fullName>
    </alternativeName>
</protein>
<sequence length="397" mass="42849">MSSQADIQNQSLNNSNESSVIQPTAMLGMLGGGQLGRFFVIAAHEMGYKVTVLDPDKNSPAGMIADVHLCAAYDDASALKTMAETCVAISTEFENVPAETLATLAKSTIVHPSAHAVAIAQHRIKEKTFFKEAGLPIGPFVAVTNASDLPEDGDMYPAVLKVARFGYDGKGQARVANQAEAKVAFQNFKQEVCVLEKMLTLDLEVSVVLARDVHGNIAAFPTAENSHLNGILDVSIAPARCSEVIKANAQELAKKLAARLNYVGVLGVEFFVVGNQLLINEIAPRPHNSGHYTLDACITNQFEQQVRVITGQALGNPNLHSNAVMVNILGDSWLYSGKQKEPAWDKAYAHGNLKMHLYGKHEPRKSRKMGHFTVIGEDAQAVLNTAKVARSELHIGE</sequence>
<comment type="catalytic activity">
    <reaction evidence="4 5">
        <text>5-amino-1-(5-phospho-beta-D-ribosyl)imidazole + hydrogencarbonate + ATP = 5-carboxyamino-1-(5-phospho-D-ribosyl)imidazole + ADP + phosphate + 2 H(+)</text>
        <dbReference type="Rhea" id="RHEA:19317"/>
        <dbReference type="ChEBI" id="CHEBI:15378"/>
        <dbReference type="ChEBI" id="CHEBI:17544"/>
        <dbReference type="ChEBI" id="CHEBI:30616"/>
        <dbReference type="ChEBI" id="CHEBI:43474"/>
        <dbReference type="ChEBI" id="CHEBI:58730"/>
        <dbReference type="ChEBI" id="CHEBI:137981"/>
        <dbReference type="ChEBI" id="CHEBI:456216"/>
        <dbReference type="EC" id="6.3.4.18"/>
    </reaction>
</comment>
<comment type="function">
    <text evidence="4">Catalyzes the ATP-dependent conversion of 5-aminoimidazole ribonucleotide (AIR) and HCO(3)(-) to N5-carboxyaminoimidazole ribonucleotide (N5-CAIR).</text>
</comment>
<feature type="binding site" evidence="4">
    <location>
        <position position="227"/>
    </location>
    <ligand>
        <name>ATP</name>
        <dbReference type="ChEBI" id="CHEBI:30616"/>
    </ligand>
</feature>
<dbReference type="Gene3D" id="3.30.470.20">
    <property type="entry name" value="ATP-grasp fold, B domain"/>
    <property type="match status" value="1"/>
</dbReference>
<evidence type="ECO:0000256" key="4">
    <source>
        <dbReference type="HAMAP-Rule" id="MF_01928"/>
    </source>
</evidence>
<proteinExistence type="inferred from homology"/>
<gene>
    <name evidence="4 5" type="primary">purK</name>
    <name evidence="7" type="ORF">ACFQ2T_06285</name>
</gene>
<dbReference type="Proteomes" id="UP001597206">
    <property type="component" value="Unassembled WGS sequence"/>
</dbReference>
<dbReference type="InterPro" id="IPR011761">
    <property type="entry name" value="ATP-grasp"/>
</dbReference>
<dbReference type="PANTHER" id="PTHR11609:SF5">
    <property type="entry name" value="PHOSPHORIBOSYLAMINOIMIDAZOLE CARBOXYLASE"/>
    <property type="match status" value="1"/>
</dbReference>